<dbReference type="PANTHER" id="PTHR24189">
    <property type="entry name" value="MYOTROPHIN"/>
    <property type="match status" value="1"/>
</dbReference>
<feature type="repeat" description="ANK" evidence="3">
    <location>
        <begin position="109"/>
        <end position="141"/>
    </location>
</feature>
<evidence type="ECO:0000256" key="1">
    <source>
        <dbReference type="ARBA" id="ARBA00022737"/>
    </source>
</evidence>
<dbReference type="OrthoDB" id="325351at2"/>
<evidence type="ECO:0000256" key="2">
    <source>
        <dbReference type="ARBA" id="ARBA00023043"/>
    </source>
</evidence>
<dbReference type="Proteomes" id="UP000297762">
    <property type="component" value="Unassembled WGS sequence"/>
</dbReference>
<dbReference type="SMART" id="SM00248">
    <property type="entry name" value="ANK"/>
    <property type="match status" value="3"/>
</dbReference>
<evidence type="ECO:0000313" key="5">
    <source>
        <dbReference type="Proteomes" id="UP000297762"/>
    </source>
</evidence>
<dbReference type="Pfam" id="PF00023">
    <property type="entry name" value="Ank"/>
    <property type="match status" value="1"/>
</dbReference>
<name>A0A4R9K0U0_9LEPT</name>
<evidence type="ECO:0000256" key="3">
    <source>
        <dbReference type="PROSITE-ProRule" id="PRU00023"/>
    </source>
</evidence>
<keyword evidence="5" id="KW-1185">Reference proteome</keyword>
<accession>A0A4R9K0U0</accession>
<dbReference type="PANTHER" id="PTHR24189:SF50">
    <property type="entry name" value="ANKYRIN REPEAT AND SOCS BOX PROTEIN 2"/>
    <property type="match status" value="1"/>
</dbReference>
<keyword evidence="2 3" id="KW-0040">ANK repeat</keyword>
<dbReference type="SUPFAM" id="SSF48403">
    <property type="entry name" value="Ankyrin repeat"/>
    <property type="match status" value="1"/>
</dbReference>
<dbReference type="InterPro" id="IPR036770">
    <property type="entry name" value="Ankyrin_rpt-contain_sf"/>
</dbReference>
<reference evidence="4" key="1">
    <citation type="journal article" date="2019" name="PLoS Negl. Trop. Dis.">
        <title>Revisiting the worldwide diversity of Leptospira species in the environment.</title>
        <authorList>
            <person name="Vincent A.T."/>
            <person name="Schiettekatte O."/>
            <person name="Bourhy P."/>
            <person name="Veyrier F.J."/>
            <person name="Picardeau M."/>
        </authorList>
    </citation>
    <scope>NUCLEOTIDE SEQUENCE [LARGE SCALE GENOMIC DNA]</scope>
    <source>
        <strain evidence="4">201702455</strain>
    </source>
</reference>
<gene>
    <name evidence="4" type="ORF">EHQ64_16260</name>
</gene>
<dbReference type="PROSITE" id="PS50088">
    <property type="entry name" value="ANK_REPEAT"/>
    <property type="match status" value="1"/>
</dbReference>
<organism evidence="4 5">
    <name type="scientific">Leptospira sarikeiensis</name>
    <dbReference type="NCBI Taxonomy" id="2484943"/>
    <lineage>
        <taxon>Bacteria</taxon>
        <taxon>Pseudomonadati</taxon>
        <taxon>Spirochaetota</taxon>
        <taxon>Spirochaetia</taxon>
        <taxon>Leptospirales</taxon>
        <taxon>Leptospiraceae</taxon>
        <taxon>Leptospira</taxon>
    </lineage>
</organism>
<dbReference type="EMBL" id="RQGF01000031">
    <property type="protein sequence ID" value="TGL59279.1"/>
    <property type="molecule type" value="Genomic_DNA"/>
</dbReference>
<keyword evidence="1" id="KW-0677">Repeat</keyword>
<sequence>MLLQVSCITTTQLWCAGCKLTDAYKDPLAQKLVKATVQGDSAKVSEFVKEGANPNHLEPGKVPILMWAICANNVEGFEALLKAGADPNLSGTGHGKGNQGGDGGSIVYEGWSPLVFAAGTPDPRFLRLAIQYGGDVNSRKGSQHLPVPDNPLIWASYNGLFDNIKILIGAGADINTHTQSRNGPEEAIGVMGRFDIAIWFLENGYAHDLQGLAMTAENRGVHKGLQSYKEKLIDMLVAKGIRFPVSNTYKELHKYRELPPGAIMDIVYGRKDCRDFPLKPGRWNDKSCKGAPIPD</sequence>
<proteinExistence type="predicted"/>
<dbReference type="InterPro" id="IPR002110">
    <property type="entry name" value="Ankyrin_rpt"/>
</dbReference>
<dbReference type="Gene3D" id="1.25.40.20">
    <property type="entry name" value="Ankyrin repeat-containing domain"/>
    <property type="match status" value="1"/>
</dbReference>
<dbReference type="AlphaFoldDB" id="A0A4R9K0U0"/>
<comment type="caution">
    <text evidence="4">The sequence shown here is derived from an EMBL/GenBank/DDBJ whole genome shotgun (WGS) entry which is preliminary data.</text>
</comment>
<dbReference type="InterPro" id="IPR050745">
    <property type="entry name" value="Multifunctional_regulatory"/>
</dbReference>
<evidence type="ECO:0000313" key="4">
    <source>
        <dbReference type="EMBL" id="TGL59279.1"/>
    </source>
</evidence>
<protein>
    <submittedName>
        <fullName evidence="4">Ankyrin repeat domain-containing protein</fullName>
    </submittedName>
</protein>